<dbReference type="Gene3D" id="1.10.10.10">
    <property type="entry name" value="Winged helix-like DNA-binding domain superfamily/Winged helix DNA-binding domain"/>
    <property type="match status" value="1"/>
</dbReference>
<dbReference type="InterPro" id="IPR043129">
    <property type="entry name" value="ATPase_NBD"/>
</dbReference>
<keyword evidence="4" id="KW-1185">Reference proteome</keyword>
<evidence type="ECO:0000313" key="2">
    <source>
        <dbReference type="EMBL" id="QUC11450.1"/>
    </source>
</evidence>
<dbReference type="Proteomes" id="UP000273044">
    <property type="component" value="Chromosome"/>
</dbReference>
<reference evidence="2" key="2">
    <citation type="submission" date="2021-03" db="EMBL/GenBank/DDBJ databases">
        <title>Human Oral Microbial Genomes.</title>
        <authorList>
            <person name="Johnston C.D."/>
            <person name="Chen T."/>
            <person name="Dewhirst F.E."/>
        </authorList>
    </citation>
    <scope>NUCLEOTIDE SEQUENCE</scope>
    <source>
        <strain evidence="2">F0714</strain>
    </source>
</reference>
<dbReference type="Gene3D" id="3.30.420.40">
    <property type="match status" value="2"/>
</dbReference>
<dbReference type="GO" id="GO:0008865">
    <property type="term" value="F:fructokinase activity"/>
    <property type="evidence" value="ECO:0007669"/>
    <property type="project" value="UniProtKB-EC"/>
</dbReference>
<dbReference type="Pfam" id="PF00480">
    <property type="entry name" value="ROK"/>
    <property type="match status" value="1"/>
</dbReference>
<evidence type="ECO:0000256" key="1">
    <source>
        <dbReference type="ARBA" id="ARBA00006479"/>
    </source>
</evidence>
<dbReference type="PANTHER" id="PTHR18964:SF149">
    <property type="entry name" value="BIFUNCTIONAL UDP-N-ACETYLGLUCOSAMINE 2-EPIMERASE_N-ACETYLMANNOSAMINE KINASE"/>
    <property type="match status" value="1"/>
</dbReference>
<keyword evidence="3" id="KW-0418">Kinase</keyword>
<dbReference type="Proteomes" id="UP000677180">
    <property type="component" value="Chromosome"/>
</dbReference>
<comment type="similarity">
    <text evidence="1">Belongs to the ROK (NagC/XylR) family.</text>
</comment>
<proteinExistence type="inferred from homology"/>
<organism evidence="3 4">
    <name type="scientific">Arachnia propionica</name>
    <dbReference type="NCBI Taxonomy" id="1750"/>
    <lineage>
        <taxon>Bacteria</taxon>
        <taxon>Bacillati</taxon>
        <taxon>Actinomycetota</taxon>
        <taxon>Actinomycetes</taxon>
        <taxon>Propionibacteriales</taxon>
        <taxon>Propionibacteriaceae</taxon>
        <taxon>Arachnia</taxon>
    </lineage>
</organism>
<dbReference type="InterPro" id="IPR036388">
    <property type="entry name" value="WH-like_DNA-bd_sf"/>
</dbReference>
<dbReference type="OrthoDB" id="3523179at2"/>
<dbReference type="EMBL" id="CP072385">
    <property type="protein sequence ID" value="QUC11450.1"/>
    <property type="molecule type" value="Genomic_DNA"/>
</dbReference>
<dbReference type="InterPro" id="IPR036390">
    <property type="entry name" value="WH_DNA-bd_sf"/>
</dbReference>
<dbReference type="SUPFAM" id="SSF53067">
    <property type="entry name" value="Actin-like ATPase domain"/>
    <property type="match status" value="1"/>
</dbReference>
<evidence type="ECO:0000313" key="4">
    <source>
        <dbReference type="Proteomes" id="UP000273044"/>
    </source>
</evidence>
<dbReference type="EC" id="2.7.1.4" evidence="3"/>
<keyword evidence="3" id="KW-0808">Transferase</keyword>
<gene>
    <name evidence="3" type="primary">mak</name>
    <name evidence="2" type="ORF">J5A53_01735</name>
    <name evidence="3" type="ORF">NCTC12967_02741</name>
</gene>
<dbReference type="AlphaFoldDB" id="A0A3N4CZ34"/>
<dbReference type="OMA" id="TFDAPEA"/>
<dbReference type="CDD" id="cd00090">
    <property type="entry name" value="HTH_ARSR"/>
    <property type="match status" value="1"/>
</dbReference>
<dbReference type="EMBL" id="LR134406">
    <property type="protein sequence ID" value="VEH71421.1"/>
    <property type="molecule type" value="Genomic_DNA"/>
</dbReference>
<evidence type="ECO:0000313" key="3">
    <source>
        <dbReference type="EMBL" id="VEH71421.1"/>
    </source>
</evidence>
<sequence length="393" mass="41677">MPTASDRLMGKGPKLIREMNQRVLFDSLLSQGPSTRPELARASGLSQPTVIAALNELVDARLVVPLGNDARDTGRPAKLYQVNPAAASVIAVDIGRVWVRVAVVDIAGDELYRHDVRNVARSATALVELISAEVSQAKAKLLLDPGRTYAVIGSPGVFAPKRGVVDYADQLPGWHRPKLINMLNDELGAQLQIENDVNLAALAESIHGQARRHESFAYFHIGTGAGLATILNGKLHRGFHGAAGELAYLLTATGVDGRARVLEDVVSARALTASARELGLVNPTPKAVLQLAAAGDPTARQVMDRFVEGISAAVIAINAVLDPECVVLGGGIGIRLQDYVAEISGAVTRRSPFHVDLEVATLRTDATLRGAVDMGLETARNAMFRLGVPDDLG</sequence>
<name>A0A3N4CZ34_9ACTN</name>
<dbReference type="GeneID" id="64408163"/>
<dbReference type="InterPro" id="IPR000600">
    <property type="entry name" value="ROK"/>
</dbReference>
<accession>A0A3N4CZ34</accession>
<reference evidence="3 4" key="1">
    <citation type="submission" date="2018-12" db="EMBL/GenBank/DDBJ databases">
        <authorList>
            <consortium name="Pathogen Informatics"/>
        </authorList>
    </citation>
    <scope>NUCLEOTIDE SEQUENCE [LARGE SCALE GENOMIC DNA]</scope>
    <source>
        <strain evidence="3 4">NCTC12967</strain>
    </source>
</reference>
<protein>
    <submittedName>
        <fullName evidence="3">Fructokinase</fullName>
        <ecNumber evidence="3">2.7.1.4</ecNumber>
    </submittedName>
    <submittedName>
        <fullName evidence="2">ROK family protein</fullName>
    </submittedName>
</protein>
<dbReference type="SUPFAM" id="SSF46785">
    <property type="entry name" value="Winged helix' DNA-binding domain"/>
    <property type="match status" value="1"/>
</dbReference>
<dbReference type="RefSeq" id="WP_014847777.1">
    <property type="nucleotide sequence ID" value="NZ_CP040007.1"/>
</dbReference>
<dbReference type="PANTHER" id="PTHR18964">
    <property type="entry name" value="ROK (REPRESSOR, ORF, KINASE) FAMILY"/>
    <property type="match status" value="1"/>
</dbReference>
<dbReference type="InterPro" id="IPR011991">
    <property type="entry name" value="ArsR-like_HTH"/>
</dbReference>